<evidence type="ECO:0000313" key="8">
    <source>
        <dbReference type="EMBL" id="RKO71353.1"/>
    </source>
</evidence>
<keyword evidence="3" id="KW-0732">Signal</keyword>
<dbReference type="InterPro" id="IPR012944">
    <property type="entry name" value="SusD_RagB_dom"/>
</dbReference>
<sequence length="495" mass="55294">MLQEHIQQDSVLTFKKITVMKSFKNILVIGLFTVGLSTFYSCNKLDLKPSDTIDPEKAYRNLEDIDMAIKGAYAGMTYTLIGNSVVVSDEAIYPSENTVGNVSAYRWQYTASSSSVTSAFGEYYVVIDRANRALAGLEKLEKVDADKRKHYQGELLAIRAFAHVELLRAYAAGYEPTALGIPYMLKSEIGHPPRKTVAEVISLAQKDINDALGLIGDEEAVYRFSKTGLYALQARTALYARDWTLAIAASSKVIAEKPLADRSSFPKIWSDESSNEVVFSLRRTAADLPKDDDSPAEGPLGAMFFRQDGEIALYTPSNKLLALFDKNKDIRFSSYVLNDPNRGAGKQQYLIGKYLGRKDDDATAGLVDVKLFRTGEMYLIRAEANAETNKLNEANNDLNVLRKARIQDYQNQVIASKDELIDAILVERYKELAFEGHRFFDLKRRKMPVRRGAQDAVNTAGALLLESTKAQYNFPIPADEIFVNKNMVQNPGYTK</sequence>
<name>A0A420VY71_9SPHI</name>
<comment type="subcellular location">
    <subcellularLocation>
        <location evidence="1">Cell outer membrane</location>
    </subcellularLocation>
</comment>
<reference evidence="8 9" key="1">
    <citation type="submission" date="2018-10" db="EMBL/GenBank/DDBJ databases">
        <title>Sphingobacterium sp. M05W1-28.</title>
        <authorList>
            <person name="Cai H."/>
        </authorList>
    </citation>
    <scope>NUCLEOTIDE SEQUENCE [LARGE SCALE GENOMIC DNA]</scope>
    <source>
        <strain evidence="8 9">M05W1-28</strain>
    </source>
</reference>
<evidence type="ECO:0000313" key="9">
    <source>
        <dbReference type="Proteomes" id="UP000282423"/>
    </source>
</evidence>
<dbReference type="SUPFAM" id="SSF48452">
    <property type="entry name" value="TPR-like"/>
    <property type="match status" value="1"/>
</dbReference>
<evidence type="ECO:0000259" key="7">
    <source>
        <dbReference type="Pfam" id="PF14322"/>
    </source>
</evidence>
<dbReference type="GO" id="GO:0009279">
    <property type="term" value="C:cell outer membrane"/>
    <property type="evidence" value="ECO:0007669"/>
    <property type="project" value="UniProtKB-SubCell"/>
</dbReference>
<proteinExistence type="inferred from homology"/>
<keyword evidence="4" id="KW-0472">Membrane</keyword>
<feature type="domain" description="RagB/SusD" evidence="6">
    <location>
        <begin position="343"/>
        <end position="493"/>
    </location>
</feature>
<comment type="similarity">
    <text evidence="2">Belongs to the SusD family.</text>
</comment>
<feature type="domain" description="SusD-like N-terminal" evidence="7">
    <location>
        <begin position="87"/>
        <end position="237"/>
    </location>
</feature>
<evidence type="ECO:0000259" key="6">
    <source>
        <dbReference type="Pfam" id="PF07980"/>
    </source>
</evidence>
<keyword evidence="5" id="KW-0998">Cell outer membrane</keyword>
<evidence type="ECO:0000256" key="2">
    <source>
        <dbReference type="ARBA" id="ARBA00006275"/>
    </source>
</evidence>
<dbReference type="Pfam" id="PF14322">
    <property type="entry name" value="SusD-like_3"/>
    <property type="match status" value="1"/>
</dbReference>
<dbReference type="Proteomes" id="UP000282423">
    <property type="component" value="Unassembled WGS sequence"/>
</dbReference>
<evidence type="ECO:0000256" key="4">
    <source>
        <dbReference type="ARBA" id="ARBA00023136"/>
    </source>
</evidence>
<protein>
    <submittedName>
        <fullName evidence="8">RagB/SusD family nutrient uptake outer membrane protein</fullName>
    </submittedName>
</protein>
<dbReference type="Gene3D" id="1.25.40.390">
    <property type="match status" value="1"/>
</dbReference>
<dbReference type="InterPro" id="IPR011990">
    <property type="entry name" value="TPR-like_helical_dom_sf"/>
</dbReference>
<gene>
    <name evidence="8" type="ORF">D7322_11350</name>
</gene>
<evidence type="ECO:0000256" key="5">
    <source>
        <dbReference type="ARBA" id="ARBA00023237"/>
    </source>
</evidence>
<dbReference type="EMBL" id="RBWS01000008">
    <property type="protein sequence ID" value="RKO71353.1"/>
    <property type="molecule type" value="Genomic_DNA"/>
</dbReference>
<comment type="caution">
    <text evidence="8">The sequence shown here is derived from an EMBL/GenBank/DDBJ whole genome shotgun (WGS) entry which is preliminary data.</text>
</comment>
<accession>A0A420VY71</accession>
<dbReference type="Pfam" id="PF07980">
    <property type="entry name" value="SusD_RagB"/>
    <property type="match status" value="1"/>
</dbReference>
<evidence type="ECO:0000256" key="3">
    <source>
        <dbReference type="ARBA" id="ARBA00022729"/>
    </source>
</evidence>
<evidence type="ECO:0000256" key="1">
    <source>
        <dbReference type="ARBA" id="ARBA00004442"/>
    </source>
</evidence>
<organism evidence="8 9">
    <name type="scientific">Sphingobacterium puteale</name>
    <dbReference type="NCBI Taxonomy" id="2420510"/>
    <lineage>
        <taxon>Bacteria</taxon>
        <taxon>Pseudomonadati</taxon>
        <taxon>Bacteroidota</taxon>
        <taxon>Sphingobacteriia</taxon>
        <taxon>Sphingobacteriales</taxon>
        <taxon>Sphingobacteriaceae</taxon>
        <taxon>Sphingobacterium</taxon>
    </lineage>
</organism>
<dbReference type="OrthoDB" id="630434at2"/>
<dbReference type="InterPro" id="IPR033985">
    <property type="entry name" value="SusD-like_N"/>
</dbReference>
<dbReference type="AlphaFoldDB" id="A0A420VY71"/>
<keyword evidence="9" id="KW-1185">Reference proteome</keyword>